<keyword evidence="9" id="KW-0699">rRNA-binding</keyword>
<feature type="domain" description="RNase III" evidence="11">
    <location>
        <begin position="19"/>
        <end position="146"/>
    </location>
</feature>
<keyword evidence="4 9" id="KW-0507">mRNA processing</keyword>
<dbReference type="SUPFAM" id="SSF69065">
    <property type="entry name" value="RNase III domain-like"/>
    <property type="match status" value="1"/>
</dbReference>
<dbReference type="Pfam" id="PF14622">
    <property type="entry name" value="Ribonucleas_3_3"/>
    <property type="match status" value="1"/>
</dbReference>
<feature type="domain" description="DRBM" evidence="10">
    <location>
        <begin position="173"/>
        <end position="242"/>
    </location>
</feature>
<evidence type="ECO:0000256" key="6">
    <source>
        <dbReference type="ARBA" id="ARBA00022759"/>
    </source>
</evidence>
<dbReference type="NCBIfam" id="TIGR02191">
    <property type="entry name" value="RNaseIII"/>
    <property type="match status" value="1"/>
</dbReference>
<dbReference type="GO" id="GO:0005737">
    <property type="term" value="C:cytoplasm"/>
    <property type="evidence" value="ECO:0007669"/>
    <property type="project" value="UniProtKB-SubCell"/>
</dbReference>
<dbReference type="GO" id="GO:0004525">
    <property type="term" value="F:ribonuclease III activity"/>
    <property type="evidence" value="ECO:0007669"/>
    <property type="project" value="UniProtKB-UniRule"/>
</dbReference>
<dbReference type="GO" id="GO:0006364">
    <property type="term" value="P:rRNA processing"/>
    <property type="evidence" value="ECO:0007669"/>
    <property type="project" value="UniProtKB-UniRule"/>
</dbReference>
<feature type="active site" evidence="9">
    <location>
        <position position="63"/>
    </location>
</feature>
<organism evidence="12 13">
    <name type="scientific">Candidatus Collierbacteria bacterium RIFOXYD1_FULL_40_9</name>
    <dbReference type="NCBI Taxonomy" id="1817731"/>
    <lineage>
        <taxon>Bacteria</taxon>
        <taxon>Candidatus Collieribacteriota</taxon>
    </lineage>
</organism>
<dbReference type="CDD" id="cd10845">
    <property type="entry name" value="DSRM_RNAse_III_family"/>
    <property type="match status" value="1"/>
</dbReference>
<comment type="function">
    <text evidence="9">Digests double-stranded RNA. Involved in the processing of primary rRNA transcript to yield the immediate precursors to the large and small rRNAs (23S and 16S). Processes some mRNAs, and tRNAs when they are encoded in the rRNA operon. Processes pre-crRNA and tracrRNA of type II CRISPR loci if present in the organism.</text>
</comment>
<comment type="catalytic activity">
    <reaction evidence="1 9">
        <text>Endonucleolytic cleavage to 5'-phosphomonoester.</text>
        <dbReference type="EC" id="3.1.26.3"/>
    </reaction>
</comment>
<dbReference type="GO" id="GO:0010468">
    <property type="term" value="P:regulation of gene expression"/>
    <property type="evidence" value="ECO:0007669"/>
    <property type="project" value="TreeGrafter"/>
</dbReference>
<dbReference type="PROSITE" id="PS50137">
    <property type="entry name" value="DS_RBD"/>
    <property type="match status" value="1"/>
</dbReference>
<proteinExistence type="inferred from homology"/>
<dbReference type="InterPro" id="IPR000999">
    <property type="entry name" value="RNase_III_dom"/>
</dbReference>
<evidence type="ECO:0000256" key="2">
    <source>
        <dbReference type="ARBA" id="ARBA00010183"/>
    </source>
</evidence>
<dbReference type="GO" id="GO:0046872">
    <property type="term" value="F:metal ion binding"/>
    <property type="evidence" value="ECO:0007669"/>
    <property type="project" value="UniProtKB-KW"/>
</dbReference>
<dbReference type="InterPro" id="IPR036389">
    <property type="entry name" value="RNase_III_sf"/>
</dbReference>
<accession>A0A1F5FWK1</accession>
<evidence type="ECO:0000259" key="11">
    <source>
        <dbReference type="PROSITE" id="PS50142"/>
    </source>
</evidence>
<dbReference type="EC" id="3.1.26.3" evidence="9"/>
<dbReference type="GO" id="GO:0019843">
    <property type="term" value="F:rRNA binding"/>
    <property type="evidence" value="ECO:0007669"/>
    <property type="project" value="UniProtKB-KW"/>
</dbReference>
<dbReference type="EMBL" id="MFAQ01000004">
    <property type="protein sequence ID" value="OGD84000.1"/>
    <property type="molecule type" value="Genomic_DNA"/>
</dbReference>
<comment type="subunit">
    <text evidence="9">Homodimer.</text>
</comment>
<protein>
    <recommendedName>
        <fullName evidence="9">Ribonuclease 3</fullName>
        <ecNumber evidence="9">3.1.26.3</ecNumber>
    </recommendedName>
    <alternativeName>
        <fullName evidence="9">Ribonuclease III</fullName>
        <shortName evidence="9">RNase III</shortName>
    </alternativeName>
</protein>
<dbReference type="FunFam" id="1.10.1520.10:FF:000001">
    <property type="entry name" value="Ribonuclease 3"/>
    <property type="match status" value="1"/>
</dbReference>
<sequence>MSPTKHLLKPLLPMKPTEVQKIESILKYSFNNKQLLATALTHRSCLNSPKPKESYERLEFLGDAILEKMISVFLYLKYPDKMEGFLTAARSSLVRTESLSSVSKANGFDKFILMSKGEEAGGGRKNPSILEDVIESLIGALYLDGGPEAAQKFFDNFILPNADINVSENQLKDPKSLYQEMVQSLGLNSPVYETIKSEGPDHSKTFQVQVLVDKRPIAVGEGRNKQQAEQNAAKQALELISKLKK</sequence>
<keyword evidence="7 9" id="KW-0378">Hydrolase</keyword>
<name>A0A1F5FWK1_9BACT</name>
<feature type="binding site" evidence="9">
    <location>
        <position position="59"/>
    </location>
    <ligand>
        <name>Mg(2+)</name>
        <dbReference type="ChEBI" id="CHEBI:18420"/>
    </ligand>
</feature>
<keyword evidence="6 9" id="KW-0255">Endonuclease</keyword>
<reference evidence="12 13" key="1">
    <citation type="journal article" date="2016" name="Nat. Commun.">
        <title>Thousands of microbial genomes shed light on interconnected biogeochemical processes in an aquifer system.</title>
        <authorList>
            <person name="Anantharaman K."/>
            <person name="Brown C.T."/>
            <person name="Hug L.A."/>
            <person name="Sharon I."/>
            <person name="Castelle C.J."/>
            <person name="Probst A.J."/>
            <person name="Thomas B.C."/>
            <person name="Singh A."/>
            <person name="Wilkins M.J."/>
            <person name="Karaoz U."/>
            <person name="Brodie E.L."/>
            <person name="Williams K.H."/>
            <person name="Hubbard S.S."/>
            <person name="Banfield J.F."/>
        </authorList>
    </citation>
    <scope>NUCLEOTIDE SEQUENCE [LARGE SCALE GENOMIC DNA]</scope>
</reference>
<dbReference type="PROSITE" id="PS50142">
    <property type="entry name" value="RNASE_3_2"/>
    <property type="match status" value="1"/>
</dbReference>
<feature type="binding site" evidence="9">
    <location>
        <position position="135"/>
    </location>
    <ligand>
        <name>Mg(2+)</name>
        <dbReference type="ChEBI" id="CHEBI:18420"/>
    </ligand>
</feature>
<gene>
    <name evidence="9" type="primary">rnc</name>
    <name evidence="12" type="ORF">A2572_00530</name>
</gene>
<dbReference type="Gene3D" id="3.30.160.20">
    <property type="match status" value="1"/>
</dbReference>
<dbReference type="Pfam" id="PF00035">
    <property type="entry name" value="dsrm"/>
    <property type="match status" value="1"/>
</dbReference>
<evidence type="ECO:0000313" key="12">
    <source>
        <dbReference type="EMBL" id="OGD84000.1"/>
    </source>
</evidence>
<dbReference type="SUPFAM" id="SSF54768">
    <property type="entry name" value="dsRNA-binding domain-like"/>
    <property type="match status" value="1"/>
</dbReference>
<feature type="active site" evidence="9">
    <location>
        <position position="135"/>
    </location>
</feature>
<dbReference type="PROSITE" id="PS00517">
    <property type="entry name" value="RNASE_3_1"/>
    <property type="match status" value="1"/>
</dbReference>
<dbReference type="PANTHER" id="PTHR11207">
    <property type="entry name" value="RIBONUCLEASE III"/>
    <property type="match status" value="1"/>
</dbReference>
<comment type="similarity">
    <text evidence="2">Belongs to the ribonuclease III family.</text>
</comment>
<dbReference type="SMART" id="SM00358">
    <property type="entry name" value="DSRM"/>
    <property type="match status" value="1"/>
</dbReference>
<dbReference type="CDD" id="cd00593">
    <property type="entry name" value="RIBOc"/>
    <property type="match status" value="1"/>
</dbReference>
<evidence type="ECO:0000256" key="5">
    <source>
        <dbReference type="ARBA" id="ARBA00022722"/>
    </source>
</evidence>
<dbReference type="Gene3D" id="1.10.1520.10">
    <property type="entry name" value="Ribonuclease III domain"/>
    <property type="match status" value="1"/>
</dbReference>
<evidence type="ECO:0000256" key="8">
    <source>
        <dbReference type="ARBA" id="ARBA00022884"/>
    </source>
</evidence>
<comment type="subcellular location">
    <subcellularLocation>
        <location evidence="9">Cytoplasm</location>
    </subcellularLocation>
</comment>
<dbReference type="Proteomes" id="UP000179237">
    <property type="component" value="Unassembled WGS sequence"/>
</dbReference>
<keyword evidence="9" id="KW-0819">tRNA processing</keyword>
<keyword evidence="3 9" id="KW-0698">rRNA processing</keyword>
<comment type="cofactor">
    <cofactor evidence="9">
        <name>Mg(2+)</name>
        <dbReference type="ChEBI" id="CHEBI:18420"/>
    </cofactor>
</comment>
<evidence type="ECO:0000256" key="9">
    <source>
        <dbReference type="HAMAP-Rule" id="MF_00104"/>
    </source>
</evidence>
<evidence type="ECO:0000259" key="10">
    <source>
        <dbReference type="PROSITE" id="PS50137"/>
    </source>
</evidence>
<dbReference type="PANTHER" id="PTHR11207:SF0">
    <property type="entry name" value="RIBONUCLEASE 3"/>
    <property type="match status" value="1"/>
</dbReference>
<dbReference type="AlphaFoldDB" id="A0A1F5FWK1"/>
<evidence type="ECO:0000256" key="3">
    <source>
        <dbReference type="ARBA" id="ARBA00022552"/>
    </source>
</evidence>
<evidence type="ECO:0000256" key="1">
    <source>
        <dbReference type="ARBA" id="ARBA00000109"/>
    </source>
</evidence>
<keyword evidence="5 9" id="KW-0540">Nuclease</keyword>
<dbReference type="GO" id="GO:0003725">
    <property type="term" value="F:double-stranded RNA binding"/>
    <property type="evidence" value="ECO:0007669"/>
    <property type="project" value="TreeGrafter"/>
</dbReference>
<evidence type="ECO:0000313" key="13">
    <source>
        <dbReference type="Proteomes" id="UP000179237"/>
    </source>
</evidence>
<feature type="binding site" evidence="9">
    <location>
        <position position="132"/>
    </location>
    <ligand>
        <name>Mg(2+)</name>
        <dbReference type="ChEBI" id="CHEBI:18420"/>
    </ligand>
</feature>
<dbReference type="GO" id="GO:0008033">
    <property type="term" value="P:tRNA processing"/>
    <property type="evidence" value="ECO:0007669"/>
    <property type="project" value="UniProtKB-KW"/>
</dbReference>
<comment type="caution">
    <text evidence="12">The sequence shown here is derived from an EMBL/GenBank/DDBJ whole genome shotgun (WGS) entry which is preliminary data.</text>
</comment>
<keyword evidence="9" id="KW-0963">Cytoplasm</keyword>
<dbReference type="HAMAP" id="MF_00104">
    <property type="entry name" value="RNase_III"/>
    <property type="match status" value="1"/>
</dbReference>
<evidence type="ECO:0000256" key="7">
    <source>
        <dbReference type="ARBA" id="ARBA00022801"/>
    </source>
</evidence>
<keyword evidence="9" id="KW-0460">Magnesium</keyword>
<keyword evidence="9" id="KW-0479">Metal-binding</keyword>
<dbReference type="GO" id="GO:0006397">
    <property type="term" value="P:mRNA processing"/>
    <property type="evidence" value="ECO:0007669"/>
    <property type="project" value="UniProtKB-UniRule"/>
</dbReference>
<keyword evidence="8 9" id="KW-0694">RNA-binding</keyword>
<evidence type="ECO:0000256" key="4">
    <source>
        <dbReference type="ARBA" id="ARBA00022664"/>
    </source>
</evidence>
<dbReference type="InterPro" id="IPR014720">
    <property type="entry name" value="dsRBD_dom"/>
</dbReference>
<dbReference type="InterPro" id="IPR011907">
    <property type="entry name" value="RNase_III"/>
</dbReference>
<dbReference type="SMART" id="SM00535">
    <property type="entry name" value="RIBOc"/>
    <property type="match status" value="1"/>
</dbReference>